<evidence type="ECO:0000313" key="2">
    <source>
        <dbReference type="Proteomes" id="UP001145114"/>
    </source>
</evidence>
<accession>A0ACC1HV27</accession>
<feature type="non-terminal residue" evidence="1">
    <location>
        <position position="501"/>
    </location>
</feature>
<proteinExistence type="predicted"/>
<protein>
    <submittedName>
        <fullName evidence="1">Uncharacterized protein</fullName>
    </submittedName>
</protein>
<gene>
    <name evidence="1" type="ORF">EV182_002744</name>
</gene>
<keyword evidence="2" id="KW-1185">Reference proteome</keyword>
<name>A0ACC1HV27_9FUNG</name>
<organism evidence="1 2">
    <name type="scientific">Spiromyces aspiralis</name>
    <dbReference type="NCBI Taxonomy" id="68401"/>
    <lineage>
        <taxon>Eukaryota</taxon>
        <taxon>Fungi</taxon>
        <taxon>Fungi incertae sedis</taxon>
        <taxon>Zoopagomycota</taxon>
        <taxon>Kickxellomycotina</taxon>
        <taxon>Kickxellomycetes</taxon>
        <taxon>Kickxellales</taxon>
        <taxon>Kickxellaceae</taxon>
        <taxon>Spiromyces</taxon>
    </lineage>
</organism>
<sequence>MSSQLSAAARVTTESATASILQKAASGQIRSFASAGPGAANRLQVVGLRRENKNRWERRVPLLPQHVARLIAETGTKVLVQPSTKRVVPDEAYLKAGATITEDLSQADIILGIKEVPIDKLIPNKTFMVFSHTHKGQDYNMPTLKAITDNNIRLLDYELLVDPNSKKRLVMFGKYAGYAGMIDCLHGLGQRLLGLGYNSPFIHVGMAHTYSSLQAAKDSIAAVGAIIREHGLPTDFAPFVFVFTGSGNVSQGAQEVFRSLPHQYVTPDELPALINTPPDKRPADFNRKVYAVEVNAPDYIIHNEAASPYDRSEYRSHPERYRSVFFEKIAPYATTIINGLFWSTEFPRLMTNDQLRQFQSDPANRHRLLSLMDISCDIGGSFEFMTYASTIGDPFFYVDASAPGSPRQHKDIEQPGIQVNSVDNLPTELPYEASLTFADALYPFVKAMALGNFSDPIIANARITEFGQGLLEPHKHLQRKIDRALRTDSTAESRQRALVIG</sequence>
<dbReference type="Proteomes" id="UP001145114">
    <property type="component" value="Unassembled WGS sequence"/>
</dbReference>
<dbReference type="EMBL" id="JAMZIH010000608">
    <property type="protein sequence ID" value="KAJ1679092.1"/>
    <property type="molecule type" value="Genomic_DNA"/>
</dbReference>
<reference evidence="1" key="1">
    <citation type="submission" date="2022-06" db="EMBL/GenBank/DDBJ databases">
        <title>Phylogenomic reconstructions and comparative analyses of Kickxellomycotina fungi.</title>
        <authorList>
            <person name="Reynolds N.K."/>
            <person name="Stajich J.E."/>
            <person name="Barry K."/>
            <person name="Grigoriev I.V."/>
            <person name="Crous P."/>
            <person name="Smith M.E."/>
        </authorList>
    </citation>
    <scope>NUCLEOTIDE SEQUENCE</scope>
    <source>
        <strain evidence="1">RSA 2271</strain>
    </source>
</reference>
<evidence type="ECO:0000313" key="1">
    <source>
        <dbReference type="EMBL" id="KAJ1679092.1"/>
    </source>
</evidence>
<comment type="caution">
    <text evidence="1">The sequence shown here is derived from an EMBL/GenBank/DDBJ whole genome shotgun (WGS) entry which is preliminary data.</text>
</comment>